<evidence type="ECO:0000256" key="3">
    <source>
        <dbReference type="ARBA" id="ARBA00022980"/>
    </source>
</evidence>
<comment type="subcellular location">
    <subcellularLocation>
        <location evidence="1">Mitochondrion</location>
    </subcellularLocation>
</comment>
<evidence type="ECO:0000256" key="5">
    <source>
        <dbReference type="ARBA" id="ARBA00023274"/>
    </source>
</evidence>
<dbReference type="InterPro" id="IPR003675">
    <property type="entry name" value="Rce1/LyrA-like_dom"/>
</dbReference>
<sequence>MYTERETRRHSLLPSATQLLLDNGRASADFSAIVGIGLKRLPMSGLYMIEARQMVTLVRCNRNCPLLLGDSSSFSRNSWPYLVGCKSSLWNRMLKHVFGKVLNRSFLVHDANSIYPWLSMSERTFHSGQPHLAPRSFFGVEDFLDDDNSRPYTYQKGKKSKNPTKHISFKQRTVAYMEPFTLDVLVMKRSVSASLTHRVTSRQVAVAGTNSKDIKAVLKSRSDIPACVAVGRILAERAKEADVFTATYTPRERDKFEGKIRAVVQSIIDNDAHWATTCGTFYGSVPRIRARKEASRAYPFNGCWARTRNFSVECSAKRFRKNSKPGKGGTNDNSLDENSLDENRSVSSSDGSSLKVDRAQEDDVARLEGSAARSSAAVPSRDSVLRACVVTSGLLAALGAGIRQVSHVAFAEGLPVTDCTKEVTFGFEIWHLELVAGLVILISSSRYLLLKIWPDFAESSAAANLQVLTSLKPLDYPVVAFLPGVGEELLFRGALIPVIGLNWTSVLVVASLFGVLHLGSGRNYSFAVWATFVGFMYGWATIASGSVVAPMAAHALNNLVGGVLWRYDSSSSR</sequence>
<proteinExistence type="inferred from homology"/>
<reference evidence="9 10" key="1">
    <citation type="journal article" date="2023" name="Hortic Res">
        <title>Pangenome of water caltrop reveals structural variations and asymmetric subgenome divergence after allopolyploidization.</title>
        <authorList>
            <person name="Zhang X."/>
            <person name="Chen Y."/>
            <person name="Wang L."/>
            <person name="Yuan Y."/>
            <person name="Fang M."/>
            <person name="Shi L."/>
            <person name="Lu R."/>
            <person name="Comes H.P."/>
            <person name="Ma Y."/>
            <person name="Chen Y."/>
            <person name="Huang G."/>
            <person name="Zhou Y."/>
            <person name="Zheng Z."/>
            <person name="Qiu Y."/>
        </authorList>
    </citation>
    <scope>NUCLEOTIDE SEQUENCE [LARGE SCALE GENOMIC DNA]</scope>
    <source>
        <tissue evidence="9">Roots</tissue>
    </source>
</reference>
<keyword evidence="7" id="KW-0812">Transmembrane</keyword>
<feature type="domain" description="CAAX prenyl protease 2/Lysostaphin resistance protein A-like" evidence="8">
    <location>
        <begin position="474"/>
        <end position="560"/>
    </location>
</feature>
<dbReference type="Gene3D" id="3.30.420.80">
    <property type="entry name" value="Ribosomal protein S11"/>
    <property type="match status" value="1"/>
</dbReference>
<dbReference type="GO" id="GO:0003735">
    <property type="term" value="F:structural constituent of ribosome"/>
    <property type="evidence" value="ECO:0007669"/>
    <property type="project" value="InterPro"/>
</dbReference>
<dbReference type="GO" id="GO:1990904">
    <property type="term" value="C:ribonucleoprotein complex"/>
    <property type="evidence" value="ECO:0007669"/>
    <property type="project" value="UniProtKB-KW"/>
</dbReference>
<dbReference type="InterPro" id="IPR036967">
    <property type="entry name" value="Ribosomal_uS11_sf"/>
</dbReference>
<dbReference type="GO" id="GO:0006412">
    <property type="term" value="P:translation"/>
    <property type="evidence" value="ECO:0007669"/>
    <property type="project" value="InterPro"/>
</dbReference>
<accession>A0AAN7JVG0</accession>
<dbReference type="SUPFAM" id="SSF53137">
    <property type="entry name" value="Translational machinery components"/>
    <property type="match status" value="1"/>
</dbReference>
<keyword evidence="7" id="KW-0472">Membrane</keyword>
<dbReference type="Pfam" id="PF02517">
    <property type="entry name" value="Rce1-like"/>
    <property type="match status" value="1"/>
</dbReference>
<organism evidence="9 10">
    <name type="scientific">Trapa incisa</name>
    <dbReference type="NCBI Taxonomy" id="236973"/>
    <lineage>
        <taxon>Eukaryota</taxon>
        <taxon>Viridiplantae</taxon>
        <taxon>Streptophyta</taxon>
        <taxon>Embryophyta</taxon>
        <taxon>Tracheophyta</taxon>
        <taxon>Spermatophyta</taxon>
        <taxon>Magnoliopsida</taxon>
        <taxon>eudicotyledons</taxon>
        <taxon>Gunneridae</taxon>
        <taxon>Pentapetalae</taxon>
        <taxon>rosids</taxon>
        <taxon>malvids</taxon>
        <taxon>Myrtales</taxon>
        <taxon>Lythraceae</taxon>
        <taxon>Trapa</taxon>
    </lineage>
</organism>
<dbReference type="InterPro" id="IPR057268">
    <property type="entry name" value="Ribosomal_L18"/>
</dbReference>
<evidence type="ECO:0000256" key="6">
    <source>
        <dbReference type="SAM" id="MobiDB-lite"/>
    </source>
</evidence>
<keyword evidence="3" id="KW-0689">Ribosomal protein</keyword>
<evidence type="ECO:0000256" key="2">
    <source>
        <dbReference type="ARBA" id="ARBA00007116"/>
    </source>
</evidence>
<feature type="region of interest" description="Disordered" evidence="6">
    <location>
        <begin position="320"/>
        <end position="359"/>
    </location>
</feature>
<keyword evidence="10" id="KW-1185">Reference proteome</keyword>
<evidence type="ECO:0000256" key="4">
    <source>
        <dbReference type="ARBA" id="ARBA00023128"/>
    </source>
</evidence>
<dbReference type="PANTHER" id="PTHR43592:SF7">
    <property type="entry name" value="CAAX AMINO TERMINAL PROTEASE FAMILY PROTEIN"/>
    <property type="match status" value="1"/>
</dbReference>
<evidence type="ECO:0000256" key="7">
    <source>
        <dbReference type="SAM" id="Phobius"/>
    </source>
</evidence>
<feature type="transmembrane region" description="Helical" evidence="7">
    <location>
        <begin position="523"/>
        <end position="542"/>
    </location>
</feature>
<feature type="transmembrane region" description="Helical" evidence="7">
    <location>
        <begin position="494"/>
        <end position="516"/>
    </location>
</feature>
<dbReference type="GO" id="GO:0005739">
    <property type="term" value="C:mitochondrion"/>
    <property type="evidence" value="ECO:0007669"/>
    <property type="project" value="UniProtKB-SubCell"/>
</dbReference>
<evidence type="ECO:0000259" key="8">
    <source>
        <dbReference type="Pfam" id="PF02517"/>
    </source>
</evidence>
<keyword evidence="7" id="KW-1133">Transmembrane helix</keyword>
<comment type="similarity">
    <text evidence="2">Belongs to the universal ribosomal protein uL18 family.</text>
</comment>
<dbReference type="FunFam" id="3.30.420.100:FF:000004">
    <property type="entry name" value="50S ribosomal protein L18"/>
    <property type="match status" value="1"/>
</dbReference>
<protein>
    <recommendedName>
        <fullName evidence="8">CAAX prenyl protease 2/Lysostaphin resistance protein A-like domain-containing protein</fullName>
    </recommendedName>
</protein>
<gene>
    <name evidence="9" type="ORF">SAY87_001718</name>
</gene>
<dbReference type="GO" id="GO:0005840">
    <property type="term" value="C:ribosome"/>
    <property type="evidence" value="ECO:0007669"/>
    <property type="project" value="UniProtKB-KW"/>
</dbReference>
<dbReference type="GO" id="GO:0004175">
    <property type="term" value="F:endopeptidase activity"/>
    <property type="evidence" value="ECO:0007669"/>
    <property type="project" value="UniProtKB-ARBA"/>
</dbReference>
<dbReference type="AlphaFoldDB" id="A0AAN7JVG0"/>
<dbReference type="Proteomes" id="UP001345219">
    <property type="component" value="Chromosome 2"/>
</dbReference>
<keyword evidence="4" id="KW-0496">Mitochondrion</keyword>
<evidence type="ECO:0000313" key="9">
    <source>
        <dbReference type="EMBL" id="KAK4753614.1"/>
    </source>
</evidence>
<keyword evidence="5" id="KW-0687">Ribonucleoprotein</keyword>
<dbReference type="CDD" id="cd00432">
    <property type="entry name" value="Ribosomal_L18_L5e"/>
    <property type="match status" value="1"/>
</dbReference>
<evidence type="ECO:0000313" key="10">
    <source>
        <dbReference type="Proteomes" id="UP001345219"/>
    </source>
</evidence>
<evidence type="ECO:0000256" key="1">
    <source>
        <dbReference type="ARBA" id="ARBA00004173"/>
    </source>
</evidence>
<name>A0AAN7JVG0_9MYRT</name>
<dbReference type="GO" id="GO:0080120">
    <property type="term" value="P:CAAX-box protein maturation"/>
    <property type="evidence" value="ECO:0007669"/>
    <property type="project" value="UniProtKB-ARBA"/>
</dbReference>
<dbReference type="EMBL" id="JAXIOK010000015">
    <property type="protein sequence ID" value="KAK4753614.1"/>
    <property type="molecule type" value="Genomic_DNA"/>
</dbReference>
<comment type="caution">
    <text evidence="9">The sequence shown here is derived from an EMBL/GenBank/DDBJ whole genome shotgun (WGS) entry which is preliminary data.</text>
</comment>
<dbReference type="PANTHER" id="PTHR43592">
    <property type="entry name" value="CAAX AMINO TERMINAL PROTEASE"/>
    <property type="match status" value="1"/>
</dbReference>